<reference evidence="3 4" key="1">
    <citation type="submission" date="2017-10" db="EMBL/GenBank/DDBJ databases">
        <title>Comparative genomics in systemic dimorphic fungi from Ajellomycetaceae.</title>
        <authorList>
            <person name="Munoz J.F."/>
            <person name="Mcewen J.G."/>
            <person name="Clay O.K."/>
            <person name="Cuomo C.A."/>
        </authorList>
    </citation>
    <scope>NUCLEOTIDE SEQUENCE [LARGE SCALE GENOMIC DNA]</scope>
    <source>
        <strain evidence="3 4">UAMH7299</strain>
    </source>
</reference>
<keyword evidence="1" id="KW-0732">Signal</keyword>
<comment type="caution">
    <text evidence="3">The sequence shown here is derived from an EMBL/GenBank/DDBJ whole genome shotgun (WGS) entry which is preliminary data.</text>
</comment>
<feature type="domain" description="DUF7580" evidence="2">
    <location>
        <begin position="217"/>
        <end position="562"/>
    </location>
</feature>
<organism evidence="3 4">
    <name type="scientific">Polytolypa hystricis (strain UAMH7299)</name>
    <dbReference type="NCBI Taxonomy" id="1447883"/>
    <lineage>
        <taxon>Eukaryota</taxon>
        <taxon>Fungi</taxon>
        <taxon>Dikarya</taxon>
        <taxon>Ascomycota</taxon>
        <taxon>Pezizomycotina</taxon>
        <taxon>Eurotiomycetes</taxon>
        <taxon>Eurotiomycetidae</taxon>
        <taxon>Onygenales</taxon>
        <taxon>Onygenales incertae sedis</taxon>
        <taxon>Polytolypa</taxon>
    </lineage>
</organism>
<keyword evidence="4" id="KW-1185">Reference proteome</keyword>
<name>A0A2B7XX70_POLH7</name>
<dbReference type="EMBL" id="PDNA01000105">
    <property type="protein sequence ID" value="PGH13361.1"/>
    <property type="molecule type" value="Genomic_DNA"/>
</dbReference>
<dbReference type="STRING" id="1447883.A0A2B7XX70"/>
<dbReference type="InterPro" id="IPR056002">
    <property type="entry name" value="DUF7580"/>
</dbReference>
<evidence type="ECO:0000259" key="2">
    <source>
        <dbReference type="Pfam" id="PF24476"/>
    </source>
</evidence>
<accession>A0A2B7XX70</accession>
<dbReference type="OrthoDB" id="3565018at2759"/>
<dbReference type="PANTHER" id="PTHR35186:SF4">
    <property type="entry name" value="PRION-INHIBITION AND PROPAGATION HELO DOMAIN-CONTAINING PROTEIN"/>
    <property type="match status" value="1"/>
</dbReference>
<dbReference type="Pfam" id="PF24476">
    <property type="entry name" value="DUF7580"/>
    <property type="match status" value="1"/>
</dbReference>
<evidence type="ECO:0000313" key="4">
    <source>
        <dbReference type="Proteomes" id="UP000224634"/>
    </source>
</evidence>
<protein>
    <recommendedName>
        <fullName evidence="2">DUF7580 domain-containing protein</fullName>
    </recommendedName>
</protein>
<gene>
    <name evidence="3" type="ORF">AJ80_06355</name>
</gene>
<feature type="chain" id="PRO_5011998983" description="DUF7580 domain-containing protein" evidence="1">
    <location>
        <begin position="21"/>
        <end position="568"/>
    </location>
</feature>
<dbReference type="AlphaFoldDB" id="A0A2B7XX70"/>
<dbReference type="Proteomes" id="UP000224634">
    <property type="component" value="Unassembled WGS sequence"/>
</dbReference>
<dbReference type="PANTHER" id="PTHR35186">
    <property type="entry name" value="ANK_REP_REGION DOMAIN-CONTAINING PROTEIN"/>
    <property type="match status" value="1"/>
</dbReference>
<sequence>MSGIETAGLVLAVMPLIISAIENYESVIEPARAFLKWRGQLSDAIRELYLGRTTYDQTIRLLLMSIINQEDLDQMMDDPTSEHWKDNELAANLRLKLKKSYDPCMLTIKEIEGIMITIAECLNIDGSHQVTQYGLGSVVLANPPQSGTPILFKKFQFRNRVKFSMKRQRVRSLLERLDKCNTRLQNYTETAAKLAAGEEEEPYQVHARVKFTAPLGCIQDNATKLHQALSRNWCTSHQSHRACLLLEQHLVRRKKHPKLRVGKSVAVAEAGCFGVCLSPNPKELKWIEGEFRLTKTEIDVKGPTTVVISIDGEKEPEEPPPSVEKGSQPQEISDICATIQTASLSCIGFYFDEIGTLRRGLPTQRTSSYVDKLVTLGDLLPNVQGRLAIEELYTLSITLTASLLQLGPTPWLDDVWCKSGIAFLRTNTSSHTLIDVKHPYLVHTYEGSMTNSSDQTISRANDRSKLLALAIMLLEINFSQTIETFHRPEDLGPNNLPTELTDLAAASRWLMEQKGRGNLSRAFSSAITYCLQSYVNPQASFLDERFCKAMEEQVLIRLEEEMQFLLPE</sequence>
<proteinExistence type="predicted"/>
<feature type="signal peptide" evidence="1">
    <location>
        <begin position="1"/>
        <end position="20"/>
    </location>
</feature>
<evidence type="ECO:0000313" key="3">
    <source>
        <dbReference type="EMBL" id="PGH13361.1"/>
    </source>
</evidence>
<evidence type="ECO:0000256" key="1">
    <source>
        <dbReference type="SAM" id="SignalP"/>
    </source>
</evidence>